<dbReference type="NCBIfam" id="TIGR00229">
    <property type="entry name" value="sensory_box"/>
    <property type="match status" value="2"/>
</dbReference>
<dbReference type="InterPro" id="IPR036890">
    <property type="entry name" value="HATPase_C_sf"/>
</dbReference>
<dbReference type="PANTHER" id="PTHR43304:SF1">
    <property type="entry name" value="PAC DOMAIN-CONTAINING PROTEIN"/>
    <property type="match status" value="1"/>
</dbReference>
<dbReference type="InterPro" id="IPR003594">
    <property type="entry name" value="HATPase_dom"/>
</dbReference>
<organism evidence="10 11">
    <name type="scientific">Aquimarina muelleri</name>
    <dbReference type="NCBI Taxonomy" id="279356"/>
    <lineage>
        <taxon>Bacteria</taxon>
        <taxon>Pseudomonadati</taxon>
        <taxon>Bacteroidota</taxon>
        <taxon>Flavobacteriia</taxon>
        <taxon>Flavobacteriales</taxon>
        <taxon>Flavobacteriaceae</taxon>
        <taxon>Aquimarina</taxon>
    </lineage>
</organism>
<dbReference type="Pfam" id="PF02518">
    <property type="entry name" value="HATPase_c"/>
    <property type="match status" value="1"/>
</dbReference>
<dbReference type="Proteomes" id="UP000601108">
    <property type="component" value="Unassembled WGS sequence"/>
</dbReference>
<gene>
    <name evidence="10" type="ORF">GCM10007384_26660</name>
</gene>
<dbReference type="InterPro" id="IPR004358">
    <property type="entry name" value="Sig_transdc_His_kin-like_C"/>
</dbReference>
<dbReference type="PROSITE" id="PS50112">
    <property type="entry name" value="PAS"/>
    <property type="match status" value="1"/>
</dbReference>
<dbReference type="SUPFAM" id="SSF55785">
    <property type="entry name" value="PYP-like sensor domain (PAS domain)"/>
    <property type="match status" value="2"/>
</dbReference>
<dbReference type="SUPFAM" id="SSF47384">
    <property type="entry name" value="Homodimeric domain of signal transducing histidine kinase"/>
    <property type="match status" value="1"/>
</dbReference>
<dbReference type="SUPFAM" id="SSF55874">
    <property type="entry name" value="ATPase domain of HSP90 chaperone/DNA topoisomerase II/histidine kinase"/>
    <property type="match status" value="1"/>
</dbReference>
<dbReference type="CDD" id="cd00082">
    <property type="entry name" value="HisKA"/>
    <property type="match status" value="1"/>
</dbReference>
<name>A0A918JXG0_9FLAO</name>
<reference evidence="10 11" key="1">
    <citation type="journal article" date="2014" name="Int. J. Syst. Evol. Microbiol.">
        <title>Complete genome sequence of Corynebacterium casei LMG S-19264T (=DSM 44701T), isolated from a smear-ripened cheese.</title>
        <authorList>
            <consortium name="US DOE Joint Genome Institute (JGI-PGF)"/>
            <person name="Walter F."/>
            <person name="Albersmeier A."/>
            <person name="Kalinowski J."/>
            <person name="Ruckert C."/>
        </authorList>
    </citation>
    <scope>NUCLEOTIDE SEQUENCE [LARGE SCALE GENOMIC DNA]</scope>
    <source>
        <strain evidence="10 11">KCTC 12285</strain>
    </source>
</reference>
<keyword evidence="3" id="KW-0597">Phosphoprotein</keyword>
<dbReference type="Pfam" id="PF00512">
    <property type="entry name" value="HisKA"/>
    <property type="match status" value="1"/>
</dbReference>
<dbReference type="PROSITE" id="PS50113">
    <property type="entry name" value="PAC"/>
    <property type="match status" value="2"/>
</dbReference>
<evidence type="ECO:0000256" key="3">
    <source>
        <dbReference type="ARBA" id="ARBA00022553"/>
    </source>
</evidence>
<evidence type="ECO:0000256" key="2">
    <source>
        <dbReference type="ARBA" id="ARBA00012438"/>
    </source>
</evidence>
<dbReference type="Gene3D" id="3.30.450.20">
    <property type="entry name" value="PAS domain"/>
    <property type="match status" value="2"/>
</dbReference>
<keyword evidence="4" id="KW-0808">Transferase</keyword>
<keyword evidence="11" id="KW-1185">Reference proteome</keyword>
<dbReference type="InterPro" id="IPR036097">
    <property type="entry name" value="HisK_dim/P_sf"/>
</dbReference>
<dbReference type="InterPro" id="IPR000700">
    <property type="entry name" value="PAS-assoc_C"/>
</dbReference>
<dbReference type="PANTHER" id="PTHR43304">
    <property type="entry name" value="PHYTOCHROME-LIKE PROTEIN CPH1"/>
    <property type="match status" value="1"/>
</dbReference>
<dbReference type="EMBL" id="BMWS01000018">
    <property type="protein sequence ID" value="GGX24157.1"/>
    <property type="molecule type" value="Genomic_DNA"/>
</dbReference>
<dbReference type="GO" id="GO:0000155">
    <property type="term" value="F:phosphorelay sensor kinase activity"/>
    <property type="evidence" value="ECO:0007669"/>
    <property type="project" value="InterPro"/>
</dbReference>
<dbReference type="InterPro" id="IPR000014">
    <property type="entry name" value="PAS"/>
</dbReference>
<dbReference type="SMART" id="SM00086">
    <property type="entry name" value="PAC"/>
    <property type="match status" value="2"/>
</dbReference>
<dbReference type="AlphaFoldDB" id="A0A918JXG0"/>
<evidence type="ECO:0000256" key="6">
    <source>
        <dbReference type="SAM" id="Coils"/>
    </source>
</evidence>
<evidence type="ECO:0000313" key="11">
    <source>
        <dbReference type="Proteomes" id="UP000601108"/>
    </source>
</evidence>
<dbReference type="InterPro" id="IPR035965">
    <property type="entry name" value="PAS-like_dom_sf"/>
</dbReference>
<dbReference type="InterPro" id="IPR005467">
    <property type="entry name" value="His_kinase_dom"/>
</dbReference>
<dbReference type="RefSeq" id="WP_027412298.1">
    <property type="nucleotide sequence ID" value="NZ_BMWS01000018.1"/>
</dbReference>
<dbReference type="EC" id="2.7.13.3" evidence="2"/>
<feature type="coiled-coil region" evidence="6">
    <location>
        <begin position="13"/>
        <end position="47"/>
    </location>
</feature>
<keyword evidence="6" id="KW-0175">Coiled coil</keyword>
<dbReference type="InterPro" id="IPR052162">
    <property type="entry name" value="Sensor_kinase/Photoreceptor"/>
</dbReference>
<comment type="caution">
    <text evidence="10">The sequence shown here is derived from an EMBL/GenBank/DDBJ whole genome shotgun (WGS) entry which is preliminary data.</text>
</comment>
<feature type="domain" description="PAC" evidence="9">
    <location>
        <begin position="253"/>
        <end position="305"/>
    </location>
</feature>
<proteinExistence type="predicted"/>
<evidence type="ECO:0000259" key="9">
    <source>
        <dbReference type="PROSITE" id="PS50113"/>
    </source>
</evidence>
<dbReference type="SMART" id="SM00091">
    <property type="entry name" value="PAS"/>
    <property type="match status" value="2"/>
</dbReference>
<dbReference type="Pfam" id="PF13426">
    <property type="entry name" value="PAS_9"/>
    <property type="match status" value="2"/>
</dbReference>
<keyword evidence="5" id="KW-0418">Kinase</keyword>
<dbReference type="InterPro" id="IPR003661">
    <property type="entry name" value="HisK_dim/P_dom"/>
</dbReference>
<evidence type="ECO:0000259" key="8">
    <source>
        <dbReference type="PROSITE" id="PS50112"/>
    </source>
</evidence>
<dbReference type="Gene3D" id="3.30.565.10">
    <property type="entry name" value="Histidine kinase-like ATPase, C-terminal domain"/>
    <property type="match status" value="1"/>
</dbReference>
<feature type="domain" description="PAS" evidence="8">
    <location>
        <begin position="55"/>
        <end position="124"/>
    </location>
</feature>
<dbReference type="CDD" id="cd00130">
    <property type="entry name" value="PAS"/>
    <property type="match status" value="2"/>
</dbReference>
<dbReference type="PRINTS" id="PR00344">
    <property type="entry name" value="BCTRLSENSOR"/>
</dbReference>
<dbReference type="SMART" id="SM00387">
    <property type="entry name" value="HATPase_c"/>
    <property type="match status" value="1"/>
</dbReference>
<comment type="catalytic activity">
    <reaction evidence="1">
        <text>ATP + protein L-histidine = ADP + protein N-phospho-L-histidine.</text>
        <dbReference type="EC" id="2.7.13.3"/>
    </reaction>
</comment>
<dbReference type="SMART" id="SM00388">
    <property type="entry name" value="HisKA"/>
    <property type="match status" value="1"/>
</dbReference>
<dbReference type="Gene3D" id="1.10.287.130">
    <property type="match status" value="1"/>
</dbReference>
<feature type="coiled-coil region" evidence="6">
    <location>
        <begin position="290"/>
        <end position="323"/>
    </location>
</feature>
<evidence type="ECO:0000256" key="4">
    <source>
        <dbReference type="ARBA" id="ARBA00022679"/>
    </source>
</evidence>
<evidence type="ECO:0000259" key="7">
    <source>
        <dbReference type="PROSITE" id="PS50109"/>
    </source>
</evidence>
<evidence type="ECO:0000256" key="1">
    <source>
        <dbReference type="ARBA" id="ARBA00000085"/>
    </source>
</evidence>
<feature type="domain" description="Histidine kinase" evidence="7">
    <location>
        <begin position="323"/>
        <end position="531"/>
    </location>
</feature>
<protein>
    <recommendedName>
        <fullName evidence="2">histidine kinase</fullName>
        <ecNumber evidence="2">2.7.13.3</ecNumber>
    </recommendedName>
</protein>
<feature type="domain" description="PAC" evidence="9">
    <location>
        <begin position="127"/>
        <end position="179"/>
    </location>
</feature>
<dbReference type="InterPro" id="IPR001610">
    <property type="entry name" value="PAC"/>
</dbReference>
<evidence type="ECO:0000256" key="5">
    <source>
        <dbReference type="ARBA" id="ARBA00022777"/>
    </source>
</evidence>
<dbReference type="PROSITE" id="PS50109">
    <property type="entry name" value="HIS_KIN"/>
    <property type="match status" value="1"/>
</dbReference>
<sequence>MSNVDIEIFKRALQREKIARKQAEKILEDKSKELYLLTQELKKTNQKLEDLVGKKESTLQGVFDNLVDAYVLIDVSGNVLEMNHAAKKLFGYDITKEKLNVIKLVYKEDYQYAIQSFQQLVTKGSFSGYKSRVYTKNNGVRNVHINASLIKNKKGKPIGAQGIITDITEKLEQTRIFEEQKQQLSTIVDNSSLGIALTQSGKIVQTNKALQNLLEYPQEELLQKEIKDISLKNEYAVSENHMEKMNAGLIDNFSINKQYVKKNNSTFWAKTNVAAVRNPDGSIKYQVALIEDITEQLESEKQKEKLLEDLERTNQDLKDYAHIVSHDLKSPLRSIYALVNWIKEDYSSAFDKIGLNHLAMIEKTLEKMETLINDILSYSSVNNKEELQSSKIDLNTLVDDLKNIVLIPENTIVSTKKKLPVINGDSTRIQQLFQNLIGNAVIYMDKENGVVEIDYEDKKTHYQFSIKDNGIGIKKEYHEKIFKMFESVGDNENSSGIGLAIVKKIVTLYEGDIWLDSTPGIGTTFYFTLKK</sequence>
<accession>A0A918JXG0</accession>
<evidence type="ECO:0000313" key="10">
    <source>
        <dbReference type="EMBL" id="GGX24157.1"/>
    </source>
</evidence>